<dbReference type="Proteomes" id="UP000199542">
    <property type="component" value="Unassembled WGS sequence"/>
</dbReference>
<dbReference type="RefSeq" id="WP_092584011.1">
    <property type="nucleotide sequence ID" value="NZ_FMTM01000001.1"/>
</dbReference>
<evidence type="ECO:0000313" key="2">
    <source>
        <dbReference type="Proteomes" id="UP000199542"/>
    </source>
</evidence>
<reference evidence="1 2" key="1">
    <citation type="submission" date="2016-10" db="EMBL/GenBank/DDBJ databases">
        <authorList>
            <person name="de Groot N.N."/>
        </authorList>
    </citation>
    <scope>NUCLEOTIDE SEQUENCE [LARGE SCALE GENOMIC DNA]</scope>
    <source>
        <strain evidence="1 2">CGMCC 1.3401</strain>
    </source>
</reference>
<evidence type="ECO:0000313" key="1">
    <source>
        <dbReference type="EMBL" id="SCW39189.1"/>
    </source>
</evidence>
<dbReference type="EMBL" id="FMTM01000001">
    <property type="protein sequence ID" value="SCW39189.1"/>
    <property type="molecule type" value="Genomic_DNA"/>
</dbReference>
<name>A0A1G4Q4V5_9HYPH</name>
<dbReference type="AlphaFoldDB" id="A0A1G4Q4V5"/>
<accession>A0A1G4Q4V5</accession>
<proteinExistence type="predicted"/>
<protein>
    <submittedName>
        <fullName evidence="1">Uncharacterized protein</fullName>
    </submittedName>
</protein>
<organism evidence="1 2">
    <name type="scientific">Rhizobium mongolense subsp. loessense</name>
    <dbReference type="NCBI Taxonomy" id="158890"/>
    <lineage>
        <taxon>Bacteria</taxon>
        <taxon>Pseudomonadati</taxon>
        <taxon>Pseudomonadota</taxon>
        <taxon>Alphaproteobacteria</taxon>
        <taxon>Hyphomicrobiales</taxon>
        <taxon>Rhizobiaceae</taxon>
        <taxon>Rhizobium/Agrobacterium group</taxon>
        <taxon>Rhizobium</taxon>
    </lineage>
</organism>
<gene>
    <name evidence="1" type="ORF">SAMN02927900_01305</name>
</gene>
<sequence>MKSNVRAAVAAMAIAHARGRSVSSVYDYKNSCHVNISANVSGNTINGYDYGSSCHFGGSFPGMYHYGTGKHIDLNITGGGKYSGYDYDTSSHFEVTVRGNNADIYDYGESAHFSYSA</sequence>